<keyword evidence="6" id="KW-0460">Magnesium</keyword>
<evidence type="ECO:0000256" key="7">
    <source>
        <dbReference type="ARBA" id="ARBA00023052"/>
    </source>
</evidence>
<organism evidence="13 14">
    <name type="scientific">Vibrio marisflavi CECT 7928</name>
    <dbReference type="NCBI Taxonomy" id="634439"/>
    <lineage>
        <taxon>Bacteria</taxon>
        <taxon>Pseudomonadati</taxon>
        <taxon>Pseudomonadota</taxon>
        <taxon>Gammaproteobacteria</taxon>
        <taxon>Vibrionales</taxon>
        <taxon>Vibrionaceae</taxon>
        <taxon>Vibrio</taxon>
    </lineage>
</organism>
<gene>
    <name evidence="13" type="primary">ipdC</name>
    <name evidence="13" type="ORF">VMF7928_01287</name>
</gene>
<evidence type="ECO:0000256" key="8">
    <source>
        <dbReference type="ARBA" id="ARBA00023239"/>
    </source>
</evidence>
<dbReference type="Proteomes" id="UP000838748">
    <property type="component" value="Unassembled WGS sequence"/>
</dbReference>
<keyword evidence="14" id="KW-1185">Reference proteome</keyword>
<comment type="cofactor">
    <cofactor evidence="2">
        <name>thiamine diphosphate</name>
        <dbReference type="ChEBI" id="CHEBI:58937"/>
    </cofactor>
</comment>
<dbReference type="GO" id="GO:0047434">
    <property type="term" value="F:indolepyruvate decarboxylase activity"/>
    <property type="evidence" value="ECO:0007669"/>
    <property type="project" value="UniProtKB-EC"/>
</dbReference>
<keyword evidence="4" id="KW-0479">Metal-binding</keyword>
<keyword evidence="7 9" id="KW-0786">Thiamine pyrophosphate</keyword>
<evidence type="ECO:0000256" key="1">
    <source>
        <dbReference type="ARBA" id="ARBA00001920"/>
    </source>
</evidence>
<dbReference type="SUPFAM" id="SSF52518">
    <property type="entry name" value="Thiamin diphosphate-binding fold (THDP-binding)"/>
    <property type="match status" value="2"/>
</dbReference>
<dbReference type="InterPro" id="IPR012110">
    <property type="entry name" value="PDC/IPDC-like"/>
</dbReference>
<dbReference type="RefSeq" id="WP_237360629.1">
    <property type="nucleotide sequence ID" value="NZ_CAKLDM010000001.1"/>
</dbReference>
<dbReference type="InterPro" id="IPR011766">
    <property type="entry name" value="TPP_enzyme_TPP-bd"/>
</dbReference>
<proteinExistence type="inferred from homology"/>
<feature type="domain" description="Thiamine pyrophosphate enzyme central" evidence="10">
    <location>
        <begin position="207"/>
        <end position="334"/>
    </location>
</feature>
<evidence type="ECO:0000259" key="12">
    <source>
        <dbReference type="Pfam" id="PF02776"/>
    </source>
</evidence>
<evidence type="ECO:0000256" key="4">
    <source>
        <dbReference type="ARBA" id="ARBA00022723"/>
    </source>
</evidence>
<keyword evidence="5" id="KW-0210">Decarboxylase</keyword>
<dbReference type="PIRSF" id="PIRSF036565">
    <property type="entry name" value="Pyruvt_ip_decrb"/>
    <property type="match status" value="1"/>
</dbReference>
<dbReference type="Pfam" id="PF00205">
    <property type="entry name" value="TPP_enzyme_M"/>
    <property type="match status" value="1"/>
</dbReference>
<feature type="domain" description="Thiamine pyrophosphate enzyme N-terminal TPP-binding" evidence="12">
    <location>
        <begin position="5"/>
        <end position="115"/>
    </location>
</feature>
<dbReference type="PANTHER" id="PTHR43452">
    <property type="entry name" value="PYRUVATE DECARBOXYLASE"/>
    <property type="match status" value="1"/>
</dbReference>
<evidence type="ECO:0000259" key="10">
    <source>
        <dbReference type="Pfam" id="PF00205"/>
    </source>
</evidence>
<dbReference type="Gene3D" id="3.40.50.1220">
    <property type="entry name" value="TPP-binding domain"/>
    <property type="match status" value="1"/>
</dbReference>
<dbReference type="Pfam" id="PF02775">
    <property type="entry name" value="TPP_enzyme_C"/>
    <property type="match status" value="1"/>
</dbReference>
<name>A0ABN8E0F0_9VIBR</name>
<comment type="cofactor">
    <cofactor evidence="1">
        <name>a metal cation</name>
        <dbReference type="ChEBI" id="CHEBI:25213"/>
    </cofactor>
</comment>
<dbReference type="InterPro" id="IPR012000">
    <property type="entry name" value="Thiamin_PyroP_enz_cen_dom"/>
</dbReference>
<dbReference type="PANTHER" id="PTHR43452:SF30">
    <property type="entry name" value="PYRUVATE DECARBOXYLASE ISOZYME 1-RELATED"/>
    <property type="match status" value="1"/>
</dbReference>
<dbReference type="EC" id="4.1.1.74" evidence="13"/>
<dbReference type="CDD" id="cd07038">
    <property type="entry name" value="TPP_PYR_PDC_IPDC_like"/>
    <property type="match status" value="1"/>
</dbReference>
<evidence type="ECO:0000256" key="9">
    <source>
        <dbReference type="RuleBase" id="RU362132"/>
    </source>
</evidence>
<feature type="domain" description="Thiamine pyrophosphate enzyme TPP-binding" evidence="11">
    <location>
        <begin position="419"/>
        <end position="542"/>
    </location>
</feature>
<dbReference type="EMBL" id="CAKLDM010000001">
    <property type="protein sequence ID" value="CAH0537735.1"/>
    <property type="molecule type" value="Genomic_DNA"/>
</dbReference>
<keyword evidence="8 13" id="KW-0456">Lyase</keyword>
<dbReference type="InterPro" id="IPR012001">
    <property type="entry name" value="Thiamin_PyroP_enz_TPP-bd_dom"/>
</dbReference>
<evidence type="ECO:0000256" key="2">
    <source>
        <dbReference type="ARBA" id="ARBA00001964"/>
    </source>
</evidence>
<sequence length="581" mass="64068">MKKQMTVIEYVLGQIKELGVTDAFGVPGDFVYPVCDAVMDDEQIRWIGCSNELNASYAADGYARTRGASVLVTTYGAGELCTFGGLAGAHAENSKVIALAGMPGLREQDGKSRYHHMVGDTEPRYEVFVDMIRPLTAGENSAVVITPENCVYETQRVLAAMKYYSKPIYMAFPRDVPNQPVVFPEHEKKVPLANVKSNQATLLKVVNEIFVRLNNAKQTCVLPGYTLRRYGLVDSALGFIEKTGLPFALPNQDRGVLPMQHPNYIGGYDGHWTGWADPAVTDWVEECDCIVALATENHDFNNGFHTLGFDRSALIKINPHSTLIGDQVFENVEMADVLAHLTEAFKEGIAQGCPELASGEVAIGLPTGKPDDVIDYEPLYERLQQFIKKDDIVVSDTAMASMCFSARANLPEGVELEAQTAWGAIGWGTAALLGNCIAEPDRRCIIVCGEGGHQMTATEMGTFERYGVKPIYIVVNNGGYFFERITNRFPDEDYNDLANWNYPELPKAFGCNWLSRQVTNLGELDEALGMASEADTGVYIEVIVPADQLAQGADFVFRATGQHFEQDGRTWETRKSTTNRK</sequence>
<dbReference type="InterPro" id="IPR047213">
    <property type="entry name" value="TPP_PYR_PDC_IPDC-like"/>
</dbReference>
<comment type="caution">
    <text evidence="13">The sequence shown here is derived from an EMBL/GenBank/DDBJ whole genome shotgun (WGS) entry which is preliminary data.</text>
</comment>
<accession>A0ABN8E0F0</accession>
<reference evidence="13" key="1">
    <citation type="submission" date="2021-11" db="EMBL/GenBank/DDBJ databases">
        <authorList>
            <person name="Rodrigo-Torres L."/>
            <person name="Arahal R. D."/>
            <person name="Lucena T."/>
        </authorList>
    </citation>
    <scope>NUCLEOTIDE SEQUENCE</scope>
    <source>
        <strain evidence="13">CECT 7928</strain>
    </source>
</reference>
<comment type="similarity">
    <text evidence="3 9">Belongs to the TPP enzyme family.</text>
</comment>
<dbReference type="Pfam" id="PF02776">
    <property type="entry name" value="TPP_enzyme_N"/>
    <property type="match status" value="1"/>
</dbReference>
<dbReference type="InterPro" id="IPR029061">
    <property type="entry name" value="THDP-binding"/>
</dbReference>
<evidence type="ECO:0000259" key="11">
    <source>
        <dbReference type="Pfam" id="PF02775"/>
    </source>
</evidence>
<protein>
    <submittedName>
        <fullName evidence="13">Indole-3-pyruvate decarboxylase</fullName>
        <ecNumber evidence="13">4.1.1.74</ecNumber>
    </submittedName>
</protein>
<evidence type="ECO:0000313" key="13">
    <source>
        <dbReference type="EMBL" id="CAH0537735.1"/>
    </source>
</evidence>
<evidence type="ECO:0000256" key="5">
    <source>
        <dbReference type="ARBA" id="ARBA00022793"/>
    </source>
</evidence>
<dbReference type="InterPro" id="IPR029035">
    <property type="entry name" value="DHS-like_NAD/FAD-binding_dom"/>
</dbReference>
<dbReference type="Gene3D" id="3.40.50.970">
    <property type="match status" value="2"/>
</dbReference>
<evidence type="ECO:0000313" key="14">
    <source>
        <dbReference type="Proteomes" id="UP000838748"/>
    </source>
</evidence>
<evidence type="ECO:0000256" key="6">
    <source>
        <dbReference type="ARBA" id="ARBA00022842"/>
    </source>
</evidence>
<dbReference type="SUPFAM" id="SSF52467">
    <property type="entry name" value="DHS-like NAD/FAD-binding domain"/>
    <property type="match status" value="1"/>
</dbReference>
<evidence type="ECO:0000256" key="3">
    <source>
        <dbReference type="ARBA" id="ARBA00007812"/>
    </source>
</evidence>